<reference evidence="3" key="1">
    <citation type="journal article" date="2019" name="Int. J. Syst. Evol. Microbiol.">
        <title>The Global Catalogue of Microorganisms (GCM) 10K type strain sequencing project: providing services to taxonomists for standard genome sequencing and annotation.</title>
        <authorList>
            <consortium name="The Broad Institute Genomics Platform"/>
            <consortium name="The Broad Institute Genome Sequencing Center for Infectious Disease"/>
            <person name="Wu L."/>
            <person name="Ma J."/>
        </authorList>
    </citation>
    <scope>NUCLEOTIDE SEQUENCE [LARGE SCALE GENOMIC DNA]</scope>
    <source>
        <strain evidence="3">JCM 13250</strain>
    </source>
</reference>
<keyword evidence="1" id="KW-1133">Transmembrane helix</keyword>
<organism evidence="2 3">
    <name type="scientific">Luedemannella flava</name>
    <dbReference type="NCBI Taxonomy" id="349316"/>
    <lineage>
        <taxon>Bacteria</taxon>
        <taxon>Bacillati</taxon>
        <taxon>Actinomycetota</taxon>
        <taxon>Actinomycetes</taxon>
        <taxon>Micromonosporales</taxon>
        <taxon>Micromonosporaceae</taxon>
        <taxon>Luedemannella</taxon>
    </lineage>
</organism>
<feature type="transmembrane region" description="Helical" evidence="1">
    <location>
        <begin position="317"/>
        <end position="335"/>
    </location>
</feature>
<dbReference type="RefSeq" id="WP_344126690.1">
    <property type="nucleotide sequence ID" value="NZ_BAAALT010000020.1"/>
</dbReference>
<comment type="caution">
    <text evidence="2">The sequence shown here is derived from an EMBL/GenBank/DDBJ whole genome shotgun (WGS) entry which is preliminary data.</text>
</comment>
<accession>A0ABP4XRV7</accession>
<name>A0ABP4XRV7_9ACTN</name>
<feature type="transmembrane region" description="Helical" evidence="1">
    <location>
        <begin position="243"/>
        <end position="267"/>
    </location>
</feature>
<evidence type="ECO:0000313" key="3">
    <source>
        <dbReference type="Proteomes" id="UP001500218"/>
    </source>
</evidence>
<proteinExistence type="predicted"/>
<evidence type="ECO:0008006" key="4">
    <source>
        <dbReference type="Google" id="ProtNLM"/>
    </source>
</evidence>
<protein>
    <recommendedName>
        <fullName evidence="4">ABC transporter permease</fullName>
    </recommendedName>
</protein>
<keyword evidence="1" id="KW-0472">Membrane</keyword>
<feature type="transmembrane region" description="Helical" evidence="1">
    <location>
        <begin position="16"/>
        <end position="36"/>
    </location>
</feature>
<evidence type="ECO:0000256" key="1">
    <source>
        <dbReference type="SAM" id="Phobius"/>
    </source>
</evidence>
<feature type="transmembrane region" description="Helical" evidence="1">
    <location>
        <begin position="124"/>
        <end position="146"/>
    </location>
</feature>
<keyword evidence="1" id="KW-0812">Transmembrane</keyword>
<feature type="transmembrane region" description="Helical" evidence="1">
    <location>
        <begin position="210"/>
        <end position="236"/>
    </location>
</feature>
<dbReference type="EMBL" id="BAAALT010000020">
    <property type="protein sequence ID" value="GAA1789797.1"/>
    <property type="molecule type" value="Genomic_DNA"/>
</dbReference>
<keyword evidence="3" id="KW-1185">Reference proteome</keyword>
<dbReference type="Pfam" id="PF12679">
    <property type="entry name" value="ABC2_membrane_2"/>
    <property type="match status" value="1"/>
</dbReference>
<gene>
    <name evidence="2" type="ORF">GCM10009682_09880</name>
</gene>
<sequence length="341" mass="36846">MRLLRTELSRFFARRFIRVLLIFIVLIMGAVVAGVAGSSSPVTEEQYAAAQEAAQRDYELNKQMMDQAYQDCVTDVTSPSPSGNWGEGLEACAAILEKARYISPNDPSGYLPDQFHLRHELDTWIYLAALILCLFGFIVGASFVGAEWTSGGMTNLALWYPRRLRLLAMKLTAAVLGIGAIGVAYLGVWVGSLALVAQARGVVDGATPGFWQSSLLLCARVLALTLACAVIGFALASLGRHTASALGIGIGYALVAELGTLLVFSVLNATFPERFRLSTYIAAWLTKRVELYDYNLCLMDAVDCGNQRYIIDLTTSAVVLGGIVAIIAALAFAAFRRRDIA</sequence>
<dbReference type="Proteomes" id="UP001500218">
    <property type="component" value="Unassembled WGS sequence"/>
</dbReference>
<evidence type="ECO:0000313" key="2">
    <source>
        <dbReference type="EMBL" id="GAA1789797.1"/>
    </source>
</evidence>
<feature type="transmembrane region" description="Helical" evidence="1">
    <location>
        <begin position="167"/>
        <end position="190"/>
    </location>
</feature>